<evidence type="ECO:0000313" key="6">
    <source>
        <dbReference type="Proteomes" id="UP000245870"/>
    </source>
</evidence>
<proteinExistence type="predicted"/>
<keyword evidence="1" id="KW-0805">Transcription regulation</keyword>
<dbReference type="InterPro" id="IPR018060">
    <property type="entry name" value="HTH_AraC"/>
</dbReference>
<reference evidence="5 6" key="1">
    <citation type="submission" date="2018-05" db="EMBL/GenBank/DDBJ databases">
        <title>Genomic Encyclopedia of Type Strains, Phase IV (KMG-IV): sequencing the most valuable type-strain genomes for metagenomic binning, comparative biology and taxonomic classification.</title>
        <authorList>
            <person name="Goeker M."/>
        </authorList>
    </citation>
    <scope>NUCLEOTIDE SEQUENCE [LARGE SCALE GENOMIC DNA]</scope>
    <source>
        <strain evidence="5 6">DSM 100333</strain>
    </source>
</reference>
<dbReference type="PROSITE" id="PS01124">
    <property type="entry name" value="HTH_ARAC_FAMILY_2"/>
    <property type="match status" value="1"/>
</dbReference>
<evidence type="ECO:0000256" key="1">
    <source>
        <dbReference type="ARBA" id="ARBA00023015"/>
    </source>
</evidence>
<dbReference type="Pfam" id="PF12833">
    <property type="entry name" value="HTH_18"/>
    <property type="match status" value="1"/>
</dbReference>
<keyword evidence="2 5" id="KW-0238">DNA-binding</keyword>
<dbReference type="PANTHER" id="PTHR43280">
    <property type="entry name" value="ARAC-FAMILY TRANSCRIPTIONAL REGULATOR"/>
    <property type="match status" value="1"/>
</dbReference>
<evidence type="ECO:0000256" key="2">
    <source>
        <dbReference type="ARBA" id="ARBA00023125"/>
    </source>
</evidence>
<accession>A0A2U0ULK9</accession>
<evidence type="ECO:0000313" key="5">
    <source>
        <dbReference type="EMBL" id="PVX58503.1"/>
    </source>
</evidence>
<sequence>MEQIAYFCAKDMKYDIMNEQIKSETNRLFSIGKNVALAQPDYLDDDLIIIDNVKLLSKPGTIRPNMNIIAICTRGRLQTVINGAPLEVCANQVCICPPETVLDEMMVTPDFEYVALCITNRALQVYLRQYINVWNDFAYVQKMKIIDLNQKEIDIYHKVYDLIGMCLRQDDEEYNSSFRKEMMKGLLSASLIGLCGLLKKQTGEHVESSKQNISLFNRFLQLLQTAEIKHQPVEYYASQLCISSKYLTMICKKNSHKTAKEWIQEYTLADIAYYLRNTSLSVKEVSNKTGFSNSSFFGKYVKDNLGYTPLQFRQKE</sequence>
<dbReference type="SMART" id="SM00342">
    <property type="entry name" value="HTH_ARAC"/>
    <property type="match status" value="1"/>
</dbReference>
<dbReference type="SUPFAM" id="SSF46689">
    <property type="entry name" value="Homeodomain-like"/>
    <property type="match status" value="1"/>
</dbReference>
<feature type="domain" description="HTH araC/xylS-type" evidence="4">
    <location>
        <begin position="217"/>
        <end position="315"/>
    </location>
</feature>
<dbReference type="InterPro" id="IPR009057">
    <property type="entry name" value="Homeodomain-like_sf"/>
</dbReference>
<dbReference type="AlphaFoldDB" id="A0A2U0ULK9"/>
<dbReference type="Gene3D" id="1.10.10.60">
    <property type="entry name" value="Homeodomain-like"/>
    <property type="match status" value="1"/>
</dbReference>
<keyword evidence="3" id="KW-0804">Transcription</keyword>
<organism evidence="5 6">
    <name type="scientific">Hallella colorans</name>
    <dbReference type="NCBI Taxonomy" id="1703337"/>
    <lineage>
        <taxon>Bacteria</taxon>
        <taxon>Pseudomonadati</taxon>
        <taxon>Bacteroidota</taxon>
        <taxon>Bacteroidia</taxon>
        <taxon>Bacteroidales</taxon>
        <taxon>Prevotellaceae</taxon>
        <taxon>Hallella</taxon>
    </lineage>
</organism>
<protein>
    <submittedName>
        <fullName evidence="5">AraC-like DNA-binding protein</fullName>
    </submittedName>
</protein>
<dbReference type="PANTHER" id="PTHR43280:SF32">
    <property type="entry name" value="TRANSCRIPTIONAL REGULATORY PROTEIN"/>
    <property type="match status" value="1"/>
</dbReference>
<dbReference type="GO" id="GO:0043565">
    <property type="term" value="F:sequence-specific DNA binding"/>
    <property type="evidence" value="ECO:0007669"/>
    <property type="project" value="InterPro"/>
</dbReference>
<dbReference type="GO" id="GO:0003700">
    <property type="term" value="F:DNA-binding transcription factor activity"/>
    <property type="evidence" value="ECO:0007669"/>
    <property type="project" value="InterPro"/>
</dbReference>
<name>A0A2U0ULK9_9BACT</name>
<gene>
    <name evidence="5" type="ORF">C7379_10221</name>
</gene>
<evidence type="ECO:0000256" key="3">
    <source>
        <dbReference type="ARBA" id="ARBA00023163"/>
    </source>
</evidence>
<dbReference type="EMBL" id="QENY01000002">
    <property type="protein sequence ID" value="PVX58503.1"/>
    <property type="molecule type" value="Genomic_DNA"/>
</dbReference>
<evidence type="ECO:0000259" key="4">
    <source>
        <dbReference type="PROSITE" id="PS01124"/>
    </source>
</evidence>
<dbReference type="Proteomes" id="UP000245870">
    <property type="component" value="Unassembled WGS sequence"/>
</dbReference>
<keyword evidence="6" id="KW-1185">Reference proteome</keyword>
<comment type="caution">
    <text evidence="5">The sequence shown here is derived from an EMBL/GenBank/DDBJ whole genome shotgun (WGS) entry which is preliminary data.</text>
</comment>